<dbReference type="Proteomes" id="UP000317422">
    <property type="component" value="Unassembled WGS sequence"/>
</dbReference>
<proteinExistence type="predicted"/>
<dbReference type="EMBL" id="VFQC01000001">
    <property type="protein sequence ID" value="TQN32330.1"/>
    <property type="molecule type" value="Genomic_DNA"/>
</dbReference>
<sequence>MTLWTWVDNAAQELRAHGNTALAEAVERMPQLAAAGDVSQINAELPVALRSARSLAGHEWVESYLEHWPLAARVGDRGEGTSVLEETQSRVRAAHAPERNEGCPPAVCAAENVLVCQSNIDGPGYAADRAALLAEAMAHTRPGEPAWESLVLAHCDMLVDDERPDEAVRNLDVRAEEARAAGTDVSPAYGFGYLRALRHQDRYTEALQILDHLAALSTWPRGAANADAHRRLRLERSRLVAWLARTGQCSPQEAREALPDVGEAEQHPRLRPGWAEAAEHLVAVGALDNDWQLGVRITTWSRYCERVGAYRPCLELSLAAARLAAARGARWTAQGALQRARRALAAVRRSDDMAADLSEAREEVDRIPPVELPVPAGDALDHLRQQASQHRDPERQADVVVAALAQRPDDSSLLNALGQVGRTLMLTDAAAEPHWRHVHQAPGDQKAALSLLETLLRDNDMAGVRTLVRTLTEAAASPEPTR</sequence>
<comment type="caution">
    <text evidence="1">The sequence shown here is derived from an EMBL/GenBank/DDBJ whole genome shotgun (WGS) entry which is preliminary data.</text>
</comment>
<evidence type="ECO:0000313" key="2">
    <source>
        <dbReference type="Proteomes" id="UP000317422"/>
    </source>
</evidence>
<dbReference type="RefSeq" id="WP_141923841.1">
    <property type="nucleotide sequence ID" value="NZ_VFQC01000001.1"/>
</dbReference>
<dbReference type="OrthoDB" id="8764346at2"/>
<name>A0A543NKK7_9ACTN</name>
<dbReference type="AlphaFoldDB" id="A0A543NKK7"/>
<accession>A0A543NKK7</accession>
<gene>
    <name evidence="1" type="ORF">FHX37_2281</name>
</gene>
<reference evidence="1 2" key="1">
    <citation type="submission" date="2019-06" db="EMBL/GenBank/DDBJ databases">
        <title>Sequencing the genomes of 1000 actinobacteria strains.</title>
        <authorList>
            <person name="Klenk H.-P."/>
        </authorList>
    </citation>
    <scope>NUCLEOTIDE SEQUENCE [LARGE SCALE GENOMIC DNA]</scope>
    <source>
        <strain evidence="1 2">DSM 45015</strain>
    </source>
</reference>
<keyword evidence="2" id="KW-1185">Reference proteome</keyword>
<protein>
    <recommendedName>
        <fullName evidence="3">Tetratricopeptide repeat protein</fullName>
    </recommendedName>
</protein>
<evidence type="ECO:0008006" key="3">
    <source>
        <dbReference type="Google" id="ProtNLM"/>
    </source>
</evidence>
<organism evidence="1 2">
    <name type="scientific">Haloactinospora alba</name>
    <dbReference type="NCBI Taxonomy" id="405555"/>
    <lineage>
        <taxon>Bacteria</taxon>
        <taxon>Bacillati</taxon>
        <taxon>Actinomycetota</taxon>
        <taxon>Actinomycetes</taxon>
        <taxon>Streptosporangiales</taxon>
        <taxon>Nocardiopsidaceae</taxon>
        <taxon>Haloactinospora</taxon>
    </lineage>
</organism>
<evidence type="ECO:0000313" key="1">
    <source>
        <dbReference type="EMBL" id="TQN32330.1"/>
    </source>
</evidence>